<sequence length="216" mass="24929">MPLEIHRCKEHDIPEFVRIQMGAFAGGGGMTKILMPNPTPPDYAEKLIEKNLKSMRKEKDVVYLKVIDTDILNGKMIAAAKWRINKKERTEEEVRKTLPVPGPDEEGKPAVQDFWNFLARVRWEYMGTKPFFFLHILVTDPEHYRRGAGAMLIRWGTEQADEARLPCFLEATQMGKPLYLREKFEPKHDEHWDLSKYGLQGTDTSTIMIRPASTLA</sequence>
<dbReference type="Gene3D" id="3.40.630.30">
    <property type="match status" value="1"/>
</dbReference>
<dbReference type="AlphaFoldDB" id="A0A7U2HV97"/>
<dbReference type="Proteomes" id="UP000663193">
    <property type="component" value="Chromosome 3"/>
</dbReference>
<dbReference type="InterPro" id="IPR052523">
    <property type="entry name" value="Trichothecene_AcTrans"/>
</dbReference>
<dbReference type="RefSeq" id="XP_001793955.1">
    <property type="nucleotide sequence ID" value="XM_001793903.1"/>
</dbReference>
<evidence type="ECO:0000313" key="1">
    <source>
        <dbReference type="EMBL" id="QRC93150.1"/>
    </source>
</evidence>
<dbReference type="PANTHER" id="PTHR42791">
    <property type="entry name" value="GNAT FAMILY ACETYLTRANSFERASE"/>
    <property type="match status" value="1"/>
</dbReference>
<dbReference type="InterPro" id="IPR016181">
    <property type="entry name" value="Acyl_CoA_acyltransferase"/>
</dbReference>
<keyword evidence="2" id="KW-1185">Reference proteome</keyword>
<protein>
    <recommendedName>
        <fullName evidence="3">N-acetyltransferase domain-containing protein</fullName>
    </recommendedName>
</protein>
<evidence type="ECO:0008006" key="3">
    <source>
        <dbReference type="Google" id="ProtNLM"/>
    </source>
</evidence>
<dbReference type="SUPFAM" id="SSF55729">
    <property type="entry name" value="Acyl-CoA N-acyltransferases (Nat)"/>
    <property type="match status" value="1"/>
</dbReference>
<name>A0A7U2HV97_PHANO</name>
<dbReference type="EMBL" id="CP069025">
    <property type="protein sequence ID" value="QRC93150.1"/>
    <property type="molecule type" value="Genomic_DNA"/>
</dbReference>
<gene>
    <name evidence="1" type="ORF">JI435_033870</name>
</gene>
<accession>A0A7U2HV97</accession>
<organism evidence="1 2">
    <name type="scientific">Phaeosphaeria nodorum (strain SN15 / ATCC MYA-4574 / FGSC 10173)</name>
    <name type="common">Glume blotch fungus</name>
    <name type="synonym">Parastagonospora nodorum</name>
    <dbReference type="NCBI Taxonomy" id="321614"/>
    <lineage>
        <taxon>Eukaryota</taxon>
        <taxon>Fungi</taxon>
        <taxon>Dikarya</taxon>
        <taxon>Ascomycota</taxon>
        <taxon>Pezizomycotina</taxon>
        <taxon>Dothideomycetes</taxon>
        <taxon>Pleosporomycetidae</taxon>
        <taxon>Pleosporales</taxon>
        <taxon>Pleosporineae</taxon>
        <taxon>Phaeosphaeriaceae</taxon>
        <taxon>Parastagonospora</taxon>
    </lineage>
</organism>
<dbReference type="VEuPathDB" id="FungiDB:JI435_033870"/>
<dbReference type="PANTHER" id="PTHR42791:SF14">
    <property type="entry name" value="N-ACETYLTRANSFERASE DOMAIN-CONTAINING PROTEIN"/>
    <property type="match status" value="1"/>
</dbReference>
<dbReference type="KEGG" id="pno:SNOG_03387"/>
<dbReference type="OMA" id="AGAKWRI"/>
<evidence type="ECO:0000313" key="2">
    <source>
        <dbReference type="Proteomes" id="UP000663193"/>
    </source>
</evidence>
<proteinExistence type="predicted"/>
<dbReference type="OrthoDB" id="2115692at2759"/>
<reference evidence="2" key="1">
    <citation type="journal article" date="2021" name="BMC Genomics">
        <title>Chromosome-level genome assembly and manually-curated proteome of model necrotroph Parastagonospora nodorum Sn15 reveals a genome-wide trove of candidate effector homologs, and redundancy of virulence-related functions within an accessory chromosome.</title>
        <authorList>
            <person name="Bertazzoni S."/>
            <person name="Jones D.A.B."/>
            <person name="Phan H.T."/>
            <person name="Tan K.-C."/>
            <person name="Hane J.K."/>
        </authorList>
    </citation>
    <scope>NUCLEOTIDE SEQUENCE [LARGE SCALE GENOMIC DNA]</scope>
    <source>
        <strain evidence="2">SN15 / ATCC MYA-4574 / FGSC 10173)</strain>
    </source>
</reference>